<accession>A0A238H4Q3</accession>
<dbReference type="EMBL" id="FXAN01000050">
    <property type="protein sequence ID" value="SMG00117.1"/>
    <property type="molecule type" value="Genomic_DNA"/>
</dbReference>
<evidence type="ECO:0000313" key="2">
    <source>
        <dbReference type="Proteomes" id="UP000198460"/>
    </source>
</evidence>
<dbReference type="Proteomes" id="UP000198460">
    <property type="component" value="Unassembled WGS sequence"/>
</dbReference>
<evidence type="ECO:0000313" key="1">
    <source>
        <dbReference type="EMBL" id="SMG00117.1"/>
    </source>
</evidence>
<reference evidence="1 2" key="1">
    <citation type="submission" date="2017-04" db="EMBL/GenBank/DDBJ databases">
        <authorList>
            <person name="Afonso C.L."/>
            <person name="Miller P.J."/>
            <person name="Scott M.A."/>
            <person name="Spackman E."/>
            <person name="Goraichik I."/>
            <person name="Dimitrov K.M."/>
            <person name="Suarez D.L."/>
            <person name="Swayne D.E."/>
        </authorList>
    </citation>
    <scope>NUCLEOTIDE SEQUENCE [LARGE SCALE GENOMIC DNA]</scope>
    <source>
        <strain evidence="1">LMG 28154</strain>
    </source>
</reference>
<sequence>MVRCKHEMNMIFPSCLPEAGRAVHTKKAAARAAVCKAM</sequence>
<gene>
    <name evidence="1" type="ORF">BSIN_0242</name>
</gene>
<proteinExistence type="predicted"/>
<dbReference type="AlphaFoldDB" id="A0A238H4Q3"/>
<organism evidence="1 2">
    <name type="scientific">Burkholderia singularis</name>
    <dbReference type="NCBI Taxonomy" id="1503053"/>
    <lineage>
        <taxon>Bacteria</taxon>
        <taxon>Pseudomonadati</taxon>
        <taxon>Pseudomonadota</taxon>
        <taxon>Betaproteobacteria</taxon>
        <taxon>Burkholderiales</taxon>
        <taxon>Burkholderiaceae</taxon>
        <taxon>Burkholderia</taxon>
        <taxon>pseudomallei group</taxon>
    </lineage>
</organism>
<protein>
    <submittedName>
        <fullName evidence="1">Uncharacterized protein</fullName>
    </submittedName>
</protein>
<name>A0A238H4Q3_9BURK</name>